<dbReference type="GO" id="GO:0004721">
    <property type="term" value="F:phosphoprotein phosphatase activity"/>
    <property type="evidence" value="ECO:0007669"/>
    <property type="project" value="TreeGrafter"/>
</dbReference>
<keyword evidence="10" id="KW-0472">Membrane</keyword>
<dbReference type="GO" id="GO:0000155">
    <property type="term" value="F:phosphorelay sensor kinase activity"/>
    <property type="evidence" value="ECO:0007669"/>
    <property type="project" value="InterPro"/>
</dbReference>
<dbReference type="Pfam" id="PF02518">
    <property type="entry name" value="HATPase_c"/>
    <property type="match status" value="1"/>
</dbReference>
<protein>
    <recommendedName>
        <fullName evidence="3">histidine kinase</fullName>
        <ecNumber evidence="3">2.7.13.3</ecNumber>
    </recommendedName>
</protein>
<dbReference type="CDD" id="cd00075">
    <property type="entry name" value="HATPase"/>
    <property type="match status" value="1"/>
</dbReference>
<dbReference type="Proteomes" id="UP000567067">
    <property type="component" value="Unassembled WGS sequence"/>
</dbReference>
<name>A0A7W3SUE3_9BACL</name>
<dbReference type="SUPFAM" id="SSF47384">
    <property type="entry name" value="Homodimeric domain of signal transducing histidine kinase"/>
    <property type="match status" value="1"/>
</dbReference>
<dbReference type="Pfam" id="PF00512">
    <property type="entry name" value="HisKA"/>
    <property type="match status" value="1"/>
</dbReference>
<evidence type="ECO:0000256" key="9">
    <source>
        <dbReference type="ARBA" id="ARBA00023012"/>
    </source>
</evidence>
<evidence type="ECO:0000256" key="4">
    <source>
        <dbReference type="ARBA" id="ARBA00022553"/>
    </source>
</evidence>
<dbReference type="InterPro" id="IPR003594">
    <property type="entry name" value="HATPase_dom"/>
</dbReference>
<dbReference type="PANTHER" id="PTHR45453:SF1">
    <property type="entry name" value="PHOSPHATE REGULON SENSOR PROTEIN PHOR"/>
    <property type="match status" value="1"/>
</dbReference>
<dbReference type="InterPro" id="IPR005467">
    <property type="entry name" value="His_kinase_dom"/>
</dbReference>
<keyword evidence="13" id="KW-1185">Reference proteome</keyword>
<evidence type="ECO:0000256" key="10">
    <source>
        <dbReference type="SAM" id="Phobius"/>
    </source>
</evidence>
<dbReference type="Gene3D" id="3.30.565.10">
    <property type="entry name" value="Histidine kinase-like ATPase, C-terminal domain"/>
    <property type="match status" value="1"/>
</dbReference>
<gene>
    <name evidence="12" type="ORF">FHR92_002923</name>
</gene>
<sequence length="345" mass="38970">MKIFTNKDIRNFFTAISCILGGFILLIQLLIWMFYGTWNLATLLLSLFTALCILGVCFLYFRKQNQIMEEAISQINLYLSGNTDIRIDCDKEGSLYKLFHAVNTLATALNAHAIKEQRLKKFLKGTISDISHQLKTPLAALTIYNGLLQEDTEDITAVKEFAVKSEKEIERIEMLVQNLLKITKLDAGAIIINKAPENIAYIMNDIYQHFEFRANEEKKIITLSGPEDTQLVCDRDWITEAISNIVKNALDHTNAGSRITVEWKKLPSVTQITIKDNGSGIHPEDIHHIFKRFYRSRFSKDTQGIGLGLPLAKTIVEAHDGTITVDSALGKGSIFVLNFLNLTKM</sequence>
<evidence type="ECO:0000313" key="12">
    <source>
        <dbReference type="EMBL" id="MBA9086445.1"/>
    </source>
</evidence>
<organism evidence="12 13">
    <name type="scientific">Fontibacillus solani</name>
    <dbReference type="NCBI Taxonomy" id="1572857"/>
    <lineage>
        <taxon>Bacteria</taxon>
        <taxon>Bacillati</taxon>
        <taxon>Bacillota</taxon>
        <taxon>Bacilli</taxon>
        <taxon>Bacillales</taxon>
        <taxon>Paenibacillaceae</taxon>
        <taxon>Fontibacillus</taxon>
    </lineage>
</organism>
<keyword evidence="9" id="KW-0902">Two-component regulatory system</keyword>
<dbReference type="RefSeq" id="WP_182536579.1">
    <property type="nucleotide sequence ID" value="NZ_JACJIP010000018.1"/>
</dbReference>
<keyword evidence="10" id="KW-0812">Transmembrane</keyword>
<dbReference type="GO" id="GO:0005524">
    <property type="term" value="F:ATP binding"/>
    <property type="evidence" value="ECO:0007669"/>
    <property type="project" value="UniProtKB-KW"/>
</dbReference>
<evidence type="ECO:0000256" key="8">
    <source>
        <dbReference type="ARBA" id="ARBA00022840"/>
    </source>
</evidence>
<evidence type="ECO:0000256" key="6">
    <source>
        <dbReference type="ARBA" id="ARBA00022741"/>
    </source>
</evidence>
<dbReference type="PROSITE" id="PS50109">
    <property type="entry name" value="HIS_KIN"/>
    <property type="match status" value="1"/>
</dbReference>
<reference evidence="12 13" key="1">
    <citation type="submission" date="2020-08" db="EMBL/GenBank/DDBJ databases">
        <title>Genomic Encyclopedia of Type Strains, Phase III (KMG-III): the genomes of soil and plant-associated and newly described type strains.</title>
        <authorList>
            <person name="Whitman W."/>
        </authorList>
    </citation>
    <scope>NUCLEOTIDE SEQUENCE [LARGE SCALE GENOMIC DNA]</scope>
    <source>
        <strain evidence="12 13">CECT 8693</strain>
    </source>
</reference>
<keyword evidence="4" id="KW-0597">Phosphoprotein</keyword>
<keyword evidence="5" id="KW-0808">Transferase</keyword>
<comment type="subcellular location">
    <subcellularLocation>
        <location evidence="2">Cell membrane</location>
        <topology evidence="2">Multi-pass membrane protein</topology>
    </subcellularLocation>
</comment>
<dbReference type="GO" id="GO:0005886">
    <property type="term" value="C:plasma membrane"/>
    <property type="evidence" value="ECO:0007669"/>
    <property type="project" value="UniProtKB-SubCell"/>
</dbReference>
<keyword evidence="10" id="KW-1133">Transmembrane helix</keyword>
<accession>A0A7W3SUE3</accession>
<evidence type="ECO:0000256" key="7">
    <source>
        <dbReference type="ARBA" id="ARBA00022777"/>
    </source>
</evidence>
<evidence type="ECO:0000256" key="3">
    <source>
        <dbReference type="ARBA" id="ARBA00012438"/>
    </source>
</evidence>
<evidence type="ECO:0000256" key="1">
    <source>
        <dbReference type="ARBA" id="ARBA00000085"/>
    </source>
</evidence>
<dbReference type="EC" id="2.7.13.3" evidence="3"/>
<dbReference type="SMART" id="SM00388">
    <property type="entry name" value="HisKA"/>
    <property type="match status" value="1"/>
</dbReference>
<dbReference type="PRINTS" id="PR00344">
    <property type="entry name" value="BCTRLSENSOR"/>
</dbReference>
<evidence type="ECO:0000313" key="13">
    <source>
        <dbReference type="Proteomes" id="UP000567067"/>
    </source>
</evidence>
<keyword evidence="7 12" id="KW-0418">Kinase</keyword>
<comment type="caution">
    <text evidence="12">The sequence shown here is derived from an EMBL/GenBank/DDBJ whole genome shotgun (WGS) entry which is preliminary data.</text>
</comment>
<evidence type="ECO:0000259" key="11">
    <source>
        <dbReference type="PROSITE" id="PS50109"/>
    </source>
</evidence>
<evidence type="ECO:0000256" key="2">
    <source>
        <dbReference type="ARBA" id="ARBA00004651"/>
    </source>
</evidence>
<dbReference type="GO" id="GO:0016036">
    <property type="term" value="P:cellular response to phosphate starvation"/>
    <property type="evidence" value="ECO:0007669"/>
    <property type="project" value="TreeGrafter"/>
</dbReference>
<keyword evidence="6" id="KW-0547">Nucleotide-binding</keyword>
<dbReference type="CDD" id="cd00082">
    <property type="entry name" value="HisKA"/>
    <property type="match status" value="1"/>
</dbReference>
<dbReference type="PANTHER" id="PTHR45453">
    <property type="entry name" value="PHOSPHATE REGULON SENSOR PROTEIN PHOR"/>
    <property type="match status" value="1"/>
</dbReference>
<dbReference type="Gene3D" id="1.10.287.130">
    <property type="match status" value="1"/>
</dbReference>
<feature type="transmembrane region" description="Helical" evidence="10">
    <location>
        <begin position="41"/>
        <end position="61"/>
    </location>
</feature>
<feature type="transmembrane region" description="Helical" evidence="10">
    <location>
        <begin position="12"/>
        <end position="35"/>
    </location>
</feature>
<dbReference type="AlphaFoldDB" id="A0A7W3SUE3"/>
<dbReference type="SMART" id="SM00387">
    <property type="entry name" value="HATPase_c"/>
    <property type="match status" value="1"/>
</dbReference>
<keyword evidence="8" id="KW-0067">ATP-binding</keyword>
<proteinExistence type="predicted"/>
<comment type="catalytic activity">
    <reaction evidence="1">
        <text>ATP + protein L-histidine = ADP + protein N-phospho-L-histidine.</text>
        <dbReference type="EC" id="2.7.13.3"/>
    </reaction>
</comment>
<dbReference type="SUPFAM" id="SSF55874">
    <property type="entry name" value="ATPase domain of HSP90 chaperone/DNA topoisomerase II/histidine kinase"/>
    <property type="match status" value="1"/>
</dbReference>
<feature type="domain" description="Histidine kinase" evidence="11">
    <location>
        <begin position="129"/>
        <end position="343"/>
    </location>
</feature>
<dbReference type="FunFam" id="3.30.565.10:FF:000006">
    <property type="entry name" value="Sensor histidine kinase WalK"/>
    <property type="match status" value="1"/>
</dbReference>
<dbReference type="InterPro" id="IPR004358">
    <property type="entry name" value="Sig_transdc_His_kin-like_C"/>
</dbReference>
<dbReference type="InterPro" id="IPR036097">
    <property type="entry name" value="HisK_dim/P_sf"/>
</dbReference>
<evidence type="ECO:0000256" key="5">
    <source>
        <dbReference type="ARBA" id="ARBA00022679"/>
    </source>
</evidence>
<dbReference type="EMBL" id="JACJIP010000018">
    <property type="protein sequence ID" value="MBA9086445.1"/>
    <property type="molecule type" value="Genomic_DNA"/>
</dbReference>
<dbReference type="InterPro" id="IPR003661">
    <property type="entry name" value="HisK_dim/P_dom"/>
</dbReference>
<dbReference type="InterPro" id="IPR036890">
    <property type="entry name" value="HATPase_C_sf"/>
</dbReference>
<dbReference type="InterPro" id="IPR050351">
    <property type="entry name" value="BphY/WalK/GraS-like"/>
</dbReference>